<evidence type="ECO:0000313" key="6">
    <source>
        <dbReference type="EMBL" id="KAJ8438458.1"/>
    </source>
</evidence>
<evidence type="ECO:0000256" key="2">
    <source>
        <dbReference type="ARBA" id="ARBA00023242"/>
    </source>
</evidence>
<sequence>MSSCWSGGGRAAYGIDLEVIKSPSCSIRTSNSSSPSSTISESSNSPLAISTRKPRTPRKRPNQTYNEAAALLSTAYPNIFPTEKLSKSCKFINPHEYSSFSNEESSDELLLHFPAEKPAFQIDSTAYEKPFSIDTEEIGCQTNSSNLCDGYEDFDAESILDEEIEEGVIDSIMGNSSPCPEEEPCQCNNHGGKPVSFCYGYPVGLGLGLGGRFDFGFGMMRVCMGMAKAFRQHDEGDWWRFPIVDVGEISPTFNKVSSTEKKRKVADKLNPKPPPSTSKENSAANPKSNPVSSEANSNSIPKSNSTSSKEILNSNPKSNLISSEEDTTPIPKSGTEPLLKLNYDDVLNAWSDRGTPFSEEFAELSGSDALARLAQIDLFGESGALREASVQRYKEKRRTRLFSKKIRYEVRKVNADQRPRMKIQGGGQVNSNVLNFE</sequence>
<dbReference type="PROSITE" id="PS51017">
    <property type="entry name" value="CCT"/>
    <property type="match status" value="1"/>
</dbReference>
<dbReference type="InterPro" id="IPR052453">
    <property type="entry name" value="CONSTANS-like_ZF"/>
</dbReference>
<feature type="compositionally biased region" description="Basic residues" evidence="4">
    <location>
        <begin position="52"/>
        <end position="61"/>
    </location>
</feature>
<gene>
    <name evidence="6" type="ORF">Cgig2_027138</name>
</gene>
<dbReference type="AlphaFoldDB" id="A0A9Q1K7X9"/>
<accession>A0A9Q1K7X9</accession>
<dbReference type="PANTHER" id="PTHR31874">
    <property type="entry name" value="CCT MOTIF FAMILY PROTEIN, EXPRESSED"/>
    <property type="match status" value="1"/>
</dbReference>
<feature type="region of interest" description="Disordered" evidence="4">
    <location>
        <begin position="255"/>
        <end position="337"/>
    </location>
</feature>
<protein>
    <recommendedName>
        <fullName evidence="5">CCT domain-containing protein</fullName>
    </recommendedName>
</protein>
<comment type="caution">
    <text evidence="6">The sequence shown here is derived from an EMBL/GenBank/DDBJ whole genome shotgun (WGS) entry which is preliminary data.</text>
</comment>
<evidence type="ECO:0000313" key="7">
    <source>
        <dbReference type="Proteomes" id="UP001153076"/>
    </source>
</evidence>
<dbReference type="Proteomes" id="UP001153076">
    <property type="component" value="Unassembled WGS sequence"/>
</dbReference>
<feature type="compositionally biased region" description="Polar residues" evidence="4">
    <location>
        <begin position="277"/>
        <end position="295"/>
    </location>
</feature>
<dbReference type="EMBL" id="JAKOGI010000253">
    <property type="protein sequence ID" value="KAJ8438458.1"/>
    <property type="molecule type" value="Genomic_DNA"/>
</dbReference>
<dbReference type="GO" id="GO:0005634">
    <property type="term" value="C:nucleus"/>
    <property type="evidence" value="ECO:0007669"/>
    <property type="project" value="UniProtKB-SubCell"/>
</dbReference>
<keyword evidence="7" id="KW-1185">Reference proteome</keyword>
<evidence type="ECO:0000259" key="5">
    <source>
        <dbReference type="PROSITE" id="PS51017"/>
    </source>
</evidence>
<dbReference type="Pfam" id="PF06203">
    <property type="entry name" value="CCT"/>
    <property type="match status" value="1"/>
</dbReference>
<feature type="region of interest" description="Disordered" evidence="4">
    <location>
        <begin position="28"/>
        <end position="62"/>
    </location>
</feature>
<evidence type="ECO:0000256" key="3">
    <source>
        <dbReference type="PROSITE-ProRule" id="PRU00357"/>
    </source>
</evidence>
<feature type="compositionally biased region" description="Polar residues" evidence="4">
    <location>
        <begin position="309"/>
        <end position="322"/>
    </location>
</feature>
<dbReference type="OrthoDB" id="153872at2759"/>
<reference evidence="6" key="1">
    <citation type="submission" date="2022-04" db="EMBL/GenBank/DDBJ databases">
        <title>Carnegiea gigantea Genome sequencing and assembly v2.</title>
        <authorList>
            <person name="Copetti D."/>
            <person name="Sanderson M.J."/>
            <person name="Burquez A."/>
            <person name="Wojciechowski M.F."/>
        </authorList>
    </citation>
    <scope>NUCLEOTIDE SEQUENCE</scope>
    <source>
        <strain evidence="6">SGP5-SGP5p</strain>
        <tissue evidence="6">Aerial part</tissue>
    </source>
</reference>
<keyword evidence="2 3" id="KW-0539">Nucleus</keyword>
<evidence type="ECO:0000256" key="1">
    <source>
        <dbReference type="ARBA" id="ARBA00004123"/>
    </source>
</evidence>
<feature type="compositionally biased region" description="Low complexity" evidence="4">
    <location>
        <begin position="296"/>
        <end position="308"/>
    </location>
</feature>
<feature type="compositionally biased region" description="Low complexity" evidence="4">
    <location>
        <begin position="28"/>
        <end position="45"/>
    </location>
</feature>
<proteinExistence type="predicted"/>
<dbReference type="PANTHER" id="PTHR31874:SF10">
    <property type="entry name" value="PROTEIN CHLOROPLAST IMPORT APPARATUS 2"/>
    <property type="match status" value="1"/>
</dbReference>
<evidence type="ECO:0000256" key="4">
    <source>
        <dbReference type="SAM" id="MobiDB-lite"/>
    </source>
</evidence>
<organism evidence="6 7">
    <name type="scientific">Carnegiea gigantea</name>
    <dbReference type="NCBI Taxonomy" id="171969"/>
    <lineage>
        <taxon>Eukaryota</taxon>
        <taxon>Viridiplantae</taxon>
        <taxon>Streptophyta</taxon>
        <taxon>Embryophyta</taxon>
        <taxon>Tracheophyta</taxon>
        <taxon>Spermatophyta</taxon>
        <taxon>Magnoliopsida</taxon>
        <taxon>eudicotyledons</taxon>
        <taxon>Gunneridae</taxon>
        <taxon>Pentapetalae</taxon>
        <taxon>Caryophyllales</taxon>
        <taxon>Cactineae</taxon>
        <taxon>Cactaceae</taxon>
        <taxon>Cactoideae</taxon>
        <taxon>Echinocereeae</taxon>
        <taxon>Carnegiea</taxon>
    </lineage>
</organism>
<feature type="domain" description="CCT" evidence="5">
    <location>
        <begin position="386"/>
        <end position="428"/>
    </location>
</feature>
<name>A0A9Q1K7X9_9CARY</name>
<comment type="subcellular location">
    <subcellularLocation>
        <location evidence="1 3">Nucleus</location>
    </subcellularLocation>
</comment>
<dbReference type="InterPro" id="IPR010402">
    <property type="entry name" value="CCT_domain"/>
</dbReference>
<dbReference type="GO" id="GO:0006355">
    <property type="term" value="P:regulation of DNA-templated transcription"/>
    <property type="evidence" value="ECO:0007669"/>
    <property type="project" value="TreeGrafter"/>
</dbReference>